<feature type="region of interest" description="Disordered" evidence="1">
    <location>
        <begin position="79"/>
        <end position="108"/>
    </location>
</feature>
<dbReference type="EMBL" id="CP114413">
    <property type="protein sequence ID" value="WAZ20195.1"/>
    <property type="molecule type" value="Genomic_DNA"/>
</dbReference>
<feature type="compositionally biased region" description="Basic and acidic residues" evidence="1">
    <location>
        <begin position="34"/>
        <end position="44"/>
    </location>
</feature>
<organism evidence="2 3">
    <name type="scientific">Streptomyces cinnabarinus</name>
    <dbReference type="NCBI Taxonomy" id="67287"/>
    <lineage>
        <taxon>Bacteria</taxon>
        <taxon>Bacillati</taxon>
        <taxon>Actinomycetota</taxon>
        <taxon>Actinomycetes</taxon>
        <taxon>Kitasatosporales</taxon>
        <taxon>Streptomycetaceae</taxon>
        <taxon>Streptomyces</taxon>
    </lineage>
</organism>
<name>A0ABY7K978_9ACTN</name>
<evidence type="ECO:0000256" key="1">
    <source>
        <dbReference type="SAM" id="MobiDB-lite"/>
    </source>
</evidence>
<protein>
    <submittedName>
        <fullName evidence="2">Uncharacterized protein</fullName>
    </submittedName>
</protein>
<proteinExistence type="predicted"/>
<dbReference type="RefSeq" id="WP_269657883.1">
    <property type="nucleotide sequence ID" value="NZ_CP114413.1"/>
</dbReference>
<evidence type="ECO:0000313" key="2">
    <source>
        <dbReference type="EMBL" id="WAZ20195.1"/>
    </source>
</evidence>
<dbReference type="Proteomes" id="UP001164439">
    <property type="component" value="Chromosome"/>
</dbReference>
<accession>A0ABY7K978</accession>
<sequence length="134" mass="14400">MPRRSDGQHVIVPGDGDLVAVAFRYEAYSISEDADHPAAREAARRRMSGGSTPRFEHIPGRIEQRCITAVDIGGGRYMASSNRIDGSQPDTTEPRAAYLAPDDPSGDQMTGNVVNAVLRMLNAIKPLPTKGPAI</sequence>
<gene>
    <name evidence="2" type="ORF">STRCI_001294</name>
</gene>
<reference evidence="2" key="1">
    <citation type="submission" date="2022-12" db="EMBL/GenBank/DDBJ databases">
        <authorList>
            <person name="Ruckert C."/>
            <person name="Busche T."/>
            <person name="Kalinowski J."/>
            <person name="Wittmann C."/>
        </authorList>
    </citation>
    <scope>NUCLEOTIDE SEQUENCE</scope>
    <source>
        <strain evidence="2">DSM 40467</strain>
    </source>
</reference>
<keyword evidence="3" id="KW-1185">Reference proteome</keyword>
<feature type="compositionally biased region" description="Polar residues" evidence="1">
    <location>
        <begin position="79"/>
        <end position="91"/>
    </location>
</feature>
<evidence type="ECO:0000313" key="3">
    <source>
        <dbReference type="Proteomes" id="UP001164439"/>
    </source>
</evidence>
<feature type="region of interest" description="Disordered" evidence="1">
    <location>
        <begin position="34"/>
        <end position="56"/>
    </location>
</feature>